<evidence type="ECO:0000259" key="8">
    <source>
        <dbReference type="PROSITE" id="PS51160"/>
    </source>
</evidence>
<organism evidence="9 10">
    <name type="scientific">Pseudomonas kuykendallii</name>
    <dbReference type="NCBI Taxonomy" id="1007099"/>
    <lineage>
        <taxon>Bacteria</taxon>
        <taxon>Pseudomonadati</taxon>
        <taxon>Pseudomonadota</taxon>
        <taxon>Gammaproteobacteria</taxon>
        <taxon>Pseudomonadales</taxon>
        <taxon>Pseudomonadaceae</taxon>
        <taxon>Pseudomonas</taxon>
    </lineage>
</organism>
<dbReference type="NCBIfam" id="NF011014">
    <property type="entry name" value="PRK14442.1"/>
    <property type="match status" value="1"/>
</dbReference>
<dbReference type="PROSITE" id="PS51160">
    <property type="entry name" value="ACYLPHOSPHATASE_3"/>
    <property type="match status" value="1"/>
</dbReference>
<protein>
    <recommendedName>
        <fullName evidence="3 5">Acylphosphatase</fullName>
        <ecNumber evidence="2 5">3.6.1.7</ecNumber>
    </recommendedName>
</protein>
<dbReference type="EC" id="3.6.1.7" evidence="2 5"/>
<evidence type="ECO:0000256" key="3">
    <source>
        <dbReference type="ARBA" id="ARBA00015991"/>
    </source>
</evidence>
<dbReference type="InterPro" id="IPR017968">
    <property type="entry name" value="Acylphosphatase_CS"/>
</dbReference>
<keyword evidence="5 6" id="KW-0378">Hydrolase</keyword>
<name>A0A1H2ZJL8_9PSED</name>
<reference evidence="10" key="1">
    <citation type="submission" date="2016-10" db="EMBL/GenBank/DDBJ databases">
        <authorList>
            <person name="Varghese N."/>
            <person name="Submissions S."/>
        </authorList>
    </citation>
    <scope>NUCLEOTIDE SEQUENCE [LARGE SCALE GENOMIC DNA]</scope>
    <source>
        <strain evidence="10">NRRL B-59562</strain>
    </source>
</reference>
<dbReference type="PRINTS" id="PR00112">
    <property type="entry name" value="ACYLPHPHTASE"/>
</dbReference>
<dbReference type="PROSITE" id="PS00150">
    <property type="entry name" value="ACYLPHOSPHATASE_1"/>
    <property type="match status" value="1"/>
</dbReference>
<accession>A0A1H2ZJL8</accession>
<evidence type="ECO:0000313" key="9">
    <source>
        <dbReference type="EMBL" id="SDX16964.1"/>
    </source>
</evidence>
<feature type="domain" description="Acylphosphatase-like" evidence="8">
    <location>
        <begin position="5"/>
        <end position="91"/>
    </location>
</feature>
<evidence type="ECO:0000256" key="5">
    <source>
        <dbReference type="PROSITE-ProRule" id="PRU00520"/>
    </source>
</evidence>
<keyword evidence="10" id="KW-1185">Reference proteome</keyword>
<evidence type="ECO:0000256" key="1">
    <source>
        <dbReference type="ARBA" id="ARBA00005614"/>
    </source>
</evidence>
<comment type="catalytic activity">
    <reaction evidence="4 5 6">
        <text>an acyl phosphate + H2O = a carboxylate + phosphate + H(+)</text>
        <dbReference type="Rhea" id="RHEA:14965"/>
        <dbReference type="ChEBI" id="CHEBI:15377"/>
        <dbReference type="ChEBI" id="CHEBI:15378"/>
        <dbReference type="ChEBI" id="CHEBI:29067"/>
        <dbReference type="ChEBI" id="CHEBI:43474"/>
        <dbReference type="ChEBI" id="CHEBI:59918"/>
        <dbReference type="EC" id="3.6.1.7"/>
    </reaction>
</comment>
<feature type="active site" evidence="5">
    <location>
        <position position="20"/>
    </location>
</feature>
<dbReference type="SUPFAM" id="SSF54975">
    <property type="entry name" value="Acylphosphatase/BLUF domain-like"/>
    <property type="match status" value="1"/>
</dbReference>
<dbReference type="InterPro" id="IPR036046">
    <property type="entry name" value="Acylphosphatase-like_dom_sf"/>
</dbReference>
<dbReference type="Pfam" id="PF00708">
    <property type="entry name" value="Acylphosphatase"/>
    <property type="match status" value="1"/>
</dbReference>
<dbReference type="Proteomes" id="UP000243778">
    <property type="component" value="Unassembled WGS sequence"/>
</dbReference>
<evidence type="ECO:0000256" key="4">
    <source>
        <dbReference type="ARBA" id="ARBA00047645"/>
    </source>
</evidence>
<dbReference type="EMBL" id="FNNU01000003">
    <property type="protein sequence ID" value="SDX16964.1"/>
    <property type="molecule type" value="Genomic_DNA"/>
</dbReference>
<proteinExistence type="inferred from homology"/>
<evidence type="ECO:0000313" key="10">
    <source>
        <dbReference type="Proteomes" id="UP000243778"/>
    </source>
</evidence>
<dbReference type="InterPro" id="IPR001792">
    <property type="entry name" value="Acylphosphatase-like_dom"/>
</dbReference>
<dbReference type="AlphaFoldDB" id="A0A1H2ZJL8"/>
<dbReference type="RefSeq" id="WP_090228099.1">
    <property type="nucleotide sequence ID" value="NZ_FNNU01000003.1"/>
</dbReference>
<dbReference type="PROSITE" id="PS00151">
    <property type="entry name" value="ACYLPHOSPHATASE_2"/>
    <property type="match status" value="1"/>
</dbReference>
<dbReference type="InterPro" id="IPR020456">
    <property type="entry name" value="Acylphosphatase"/>
</dbReference>
<dbReference type="GO" id="GO:0003998">
    <property type="term" value="F:acylphosphatase activity"/>
    <property type="evidence" value="ECO:0007669"/>
    <property type="project" value="UniProtKB-EC"/>
</dbReference>
<feature type="active site" evidence="5">
    <location>
        <position position="38"/>
    </location>
</feature>
<dbReference type="STRING" id="1007099.SAMN05216287_2316"/>
<gene>
    <name evidence="9" type="ORF">SAMN05216287_2316</name>
</gene>
<dbReference type="Gene3D" id="3.30.70.100">
    <property type="match status" value="1"/>
</dbReference>
<evidence type="ECO:0000256" key="6">
    <source>
        <dbReference type="RuleBase" id="RU000553"/>
    </source>
</evidence>
<evidence type="ECO:0000256" key="2">
    <source>
        <dbReference type="ARBA" id="ARBA00012150"/>
    </source>
</evidence>
<dbReference type="PANTHER" id="PTHR47268:SF4">
    <property type="entry name" value="ACYLPHOSPHATASE"/>
    <property type="match status" value="1"/>
</dbReference>
<comment type="similarity">
    <text evidence="1 7">Belongs to the acylphosphatase family.</text>
</comment>
<evidence type="ECO:0000256" key="7">
    <source>
        <dbReference type="RuleBase" id="RU004168"/>
    </source>
</evidence>
<sequence length="91" mass="9801">MARRCLHGLIAGKVQGVGFRQSTQAQAQRLGLAGWVANLPDGRVETLFEGQDEALQQLADWLKHGPAGARVDALALDERPAQGLVGFAIRR</sequence>
<dbReference type="PANTHER" id="PTHR47268">
    <property type="entry name" value="ACYLPHOSPHATASE"/>
    <property type="match status" value="1"/>
</dbReference>
<dbReference type="OrthoDB" id="5295388at2"/>